<dbReference type="InterPro" id="IPR006504">
    <property type="entry name" value="Tscrpt_reg_Spx/MgsR"/>
</dbReference>
<protein>
    <submittedName>
        <fullName evidence="2">Spx/MgsR family RNA polymerase-binding regulatory protein</fullName>
    </submittedName>
</protein>
<comment type="similarity">
    <text evidence="1">Belongs to the ArsC family.</text>
</comment>
<dbReference type="InterPro" id="IPR006660">
    <property type="entry name" value="Arsenate_reductase-like"/>
</dbReference>
<proteinExistence type="inferred from homology"/>
<dbReference type="AlphaFoldDB" id="A0A7Z0PEH8"/>
<evidence type="ECO:0000256" key="1">
    <source>
        <dbReference type="PROSITE-ProRule" id="PRU01282"/>
    </source>
</evidence>
<dbReference type="PROSITE" id="PS51353">
    <property type="entry name" value="ARSC"/>
    <property type="match status" value="1"/>
</dbReference>
<dbReference type="Proteomes" id="UP000526184">
    <property type="component" value="Unassembled WGS sequence"/>
</dbReference>
<gene>
    <name evidence="2" type="ORF">HP397_00180</name>
</gene>
<name>A0A7Z0PEH8_9FUSO</name>
<dbReference type="EMBL" id="JABMKT010000001">
    <property type="protein sequence ID" value="NYV27243.1"/>
    <property type="molecule type" value="Genomic_DNA"/>
</dbReference>
<evidence type="ECO:0000313" key="3">
    <source>
        <dbReference type="Proteomes" id="UP000526184"/>
    </source>
</evidence>
<comment type="caution">
    <text evidence="2">The sequence shown here is derived from an EMBL/GenBank/DDBJ whole genome shotgun (WGS) entry which is preliminary data.</text>
</comment>
<evidence type="ECO:0000313" key="2">
    <source>
        <dbReference type="EMBL" id="NYV27243.1"/>
    </source>
</evidence>
<dbReference type="OrthoDB" id="9794155at2"/>
<dbReference type="PANTHER" id="PTHR30041">
    <property type="entry name" value="ARSENATE REDUCTASE"/>
    <property type="match status" value="1"/>
</dbReference>
<organism evidence="2 3">
    <name type="scientific">Streptobacillus felis</name>
    <dbReference type="NCBI Taxonomy" id="1384509"/>
    <lineage>
        <taxon>Bacteria</taxon>
        <taxon>Fusobacteriati</taxon>
        <taxon>Fusobacteriota</taxon>
        <taxon>Fusobacteriia</taxon>
        <taxon>Fusobacteriales</taxon>
        <taxon>Leptotrichiaceae</taxon>
        <taxon>Streptobacillus</taxon>
    </lineage>
</organism>
<sequence>MKLICYPKCSTCQKAQKHLESKKLVFEKRHIVEEKLSMEELKEIYEKSGLDIKKMFNTSGNMYKELNLKDRLNTMTLEEKLELLSTNGMLVKRPILLFRDNVIIGYDEEKYNNI</sequence>
<dbReference type="NCBIfam" id="TIGR01617">
    <property type="entry name" value="arsC_related"/>
    <property type="match status" value="1"/>
</dbReference>
<dbReference type="RefSeq" id="WP_067321230.1">
    <property type="nucleotide sequence ID" value="NZ_CBCRWS010000001.1"/>
</dbReference>
<accession>A0A7Z0PEH8</accession>
<dbReference type="InterPro" id="IPR036249">
    <property type="entry name" value="Thioredoxin-like_sf"/>
</dbReference>
<dbReference type="SUPFAM" id="SSF52833">
    <property type="entry name" value="Thioredoxin-like"/>
    <property type="match status" value="1"/>
</dbReference>
<dbReference type="Gene3D" id="3.40.30.10">
    <property type="entry name" value="Glutaredoxin"/>
    <property type="match status" value="1"/>
</dbReference>
<keyword evidence="3" id="KW-1185">Reference proteome</keyword>
<reference evidence="2 3" key="1">
    <citation type="submission" date="2020-05" db="EMBL/GenBank/DDBJ databases">
        <title>Streptobacillus felis strain LHL191014123.</title>
        <authorList>
            <person name="Fawzy A."/>
            <person name="Rau J."/>
            <person name="Risse K."/>
            <person name="Schauerte N."/>
            <person name="Geiger C."/>
            <person name="Blom J."/>
            <person name="Imirzalioglu C."/>
            <person name="Falgenhauer J."/>
            <person name="Bach A."/>
            <person name="Herden C."/>
            <person name="Eisenberg T."/>
        </authorList>
    </citation>
    <scope>NUCLEOTIDE SEQUENCE [LARGE SCALE GENOMIC DNA]</scope>
    <source>
        <strain evidence="2 3">LHL191014123</strain>
    </source>
</reference>
<dbReference type="PANTHER" id="PTHR30041:SF8">
    <property type="entry name" value="PROTEIN YFFB"/>
    <property type="match status" value="1"/>
</dbReference>
<dbReference type="Pfam" id="PF03960">
    <property type="entry name" value="ArsC"/>
    <property type="match status" value="1"/>
</dbReference>